<dbReference type="GO" id="GO:0008276">
    <property type="term" value="F:protein methyltransferase activity"/>
    <property type="evidence" value="ECO:0007669"/>
    <property type="project" value="UniProtKB-ARBA"/>
</dbReference>
<dbReference type="InterPro" id="IPR001214">
    <property type="entry name" value="SET_dom"/>
</dbReference>
<dbReference type="Pfam" id="PF00856">
    <property type="entry name" value="SET"/>
    <property type="match status" value="1"/>
</dbReference>
<dbReference type="Gene3D" id="1.10.220.160">
    <property type="match status" value="1"/>
</dbReference>
<evidence type="ECO:0000256" key="2">
    <source>
        <dbReference type="ARBA" id="ARBA00022771"/>
    </source>
</evidence>
<dbReference type="Proteomes" id="UP001292094">
    <property type="component" value="Unassembled WGS sequence"/>
</dbReference>
<evidence type="ECO:0000256" key="3">
    <source>
        <dbReference type="ARBA" id="ARBA00022833"/>
    </source>
</evidence>
<keyword evidence="2 4" id="KW-0863">Zinc-finger</keyword>
<keyword evidence="8" id="KW-1185">Reference proteome</keyword>
<keyword evidence="1" id="KW-0479">Metal-binding</keyword>
<feature type="domain" description="MYND-type" evidence="6">
    <location>
        <begin position="8"/>
        <end position="44"/>
    </location>
</feature>
<accession>A0AAE1QD49</accession>
<protein>
    <recommendedName>
        <fullName evidence="9">Protein msta</fullName>
    </recommendedName>
</protein>
<name>A0AAE1QD49_9EUCA</name>
<evidence type="ECO:0000259" key="5">
    <source>
        <dbReference type="PROSITE" id="PS50280"/>
    </source>
</evidence>
<dbReference type="SUPFAM" id="SSF82199">
    <property type="entry name" value="SET domain"/>
    <property type="match status" value="1"/>
</dbReference>
<dbReference type="CDD" id="cd20071">
    <property type="entry name" value="SET_SMYD"/>
    <property type="match status" value="1"/>
</dbReference>
<dbReference type="InterPro" id="IPR046341">
    <property type="entry name" value="SET_dom_sf"/>
</dbReference>
<comment type="caution">
    <text evidence="7">The sequence shown here is derived from an EMBL/GenBank/DDBJ whole genome shotgun (WGS) entry which is preliminary data.</text>
</comment>
<evidence type="ECO:0000256" key="1">
    <source>
        <dbReference type="ARBA" id="ARBA00022723"/>
    </source>
</evidence>
<dbReference type="PROSITE" id="PS01360">
    <property type="entry name" value="ZF_MYND_1"/>
    <property type="match status" value="1"/>
</dbReference>
<feature type="domain" description="SET" evidence="5">
    <location>
        <begin position="45"/>
        <end position="279"/>
    </location>
</feature>
<organism evidence="7 8">
    <name type="scientific">Petrolisthes manimaculis</name>
    <dbReference type="NCBI Taxonomy" id="1843537"/>
    <lineage>
        <taxon>Eukaryota</taxon>
        <taxon>Metazoa</taxon>
        <taxon>Ecdysozoa</taxon>
        <taxon>Arthropoda</taxon>
        <taxon>Crustacea</taxon>
        <taxon>Multicrustacea</taxon>
        <taxon>Malacostraca</taxon>
        <taxon>Eumalacostraca</taxon>
        <taxon>Eucarida</taxon>
        <taxon>Decapoda</taxon>
        <taxon>Pleocyemata</taxon>
        <taxon>Anomura</taxon>
        <taxon>Galatheoidea</taxon>
        <taxon>Porcellanidae</taxon>
        <taxon>Petrolisthes</taxon>
    </lineage>
</organism>
<dbReference type="EMBL" id="JAWZYT010000390">
    <property type="protein sequence ID" value="KAK4324025.1"/>
    <property type="molecule type" value="Genomic_DNA"/>
</dbReference>
<keyword evidence="3" id="KW-0862">Zinc</keyword>
<dbReference type="GO" id="GO:0008757">
    <property type="term" value="F:S-adenosylmethionine-dependent methyltransferase activity"/>
    <property type="evidence" value="ECO:0007669"/>
    <property type="project" value="UniProtKB-ARBA"/>
</dbReference>
<sequence length="517" mass="58663">MAEGGGSCEICNKPARQFCSSCRGVFYCSRECQKQDWKNHKGKCKPYVLLKHPVYGRHLVATRDIRAGEVLLKEAPLVVGPKQKSHPVCLGCHKRVDGTTFCPACHYPLCSSACHYSRFHKDECGVLAKASGKIKIDKFDSTAHPAYECITPLRCLLLRHTDPRKWQTLSDLQDNVENIKNNSEMEGVIQRNTVDFLKNFIEYEGAEGSEVFRVCGILLTNSFEVKHNGQRIRGVYPQAAMCAHDCRPNTKHHVDQDLYLTIRATVVIRKGASITTTYTNTLWNTLQRRKQLKLSKYFLCGCRRCSEPSELGTHLSTLMCSECSVGHVQSTAPLDSNAPWACLKCGHQVQARTVDWGDQMLYKELRGVEQSTVRPLEDFLRHYQKALHPGHRFFVEAKFALIKYYGNHPNYRYRDLSREQLEKKVEYSRELLGLADTIDPGLSLLRGTVLFELQAALVALSKMLLSNDIITKDGSQDYMTEAVRYLKEATEILKHEPEMENGGLDAKLKVLSEELEI</sequence>
<proteinExistence type="predicted"/>
<evidence type="ECO:0000313" key="7">
    <source>
        <dbReference type="EMBL" id="KAK4324025.1"/>
    </source>
</evidence>
<evidence type="ECO:0000259" key="6">
    <source>
        <dbReference type="PROSITE" id="PS50865"/>
    </source>
</evidence>
<dbReference type="SUPFAM" id="SSF144232">
    <property type="entry name" value="HIT/MYND zinc finger-like"/>
    <property type="match status" value="1"/>
</dbReference>
<dbReference type="Pfam" id="PF01753">
    <property type="entry name" value="zf-MYND"/>
    <property type="match status" value="1"/>
</dbReference>
<dbReference type="PROSITE" id="PS50865">
    <property type="entry name" value="ZF_MYND_2"/>
    <property type="match status" value="1"/>
</dbReference>
<dbReference type="PANTHER" id="PTHR46455:SF1">
    <property type="entry name" value="SET AND MYND DOMAIN CONTAINING, ARTHROPOD-SPECIFIC, MEMBER 2"/>
    <property type="match status" value="1"/>
</dbReference>
<dbReference type="AlphaFoldDB" id="A0AAE1QD49"/>
<dbReference type="Gene3D" id="2.170.270.10">
    <property type="entry name" value="SET domain"/>
    <property type="match status" value="1"/>
</dbReference>
<gene>
    <name evidence="7" type="ORF">Pmani_005320</name>
</gene>
<dbReference type="PROSITE" id="PS50280">
    <property type="entry name" value="SET"/>
    <property type="match status" value="1"/>
</dbReference>
<reference evidence="7" key="1">
    <citation type="submission" date="2023-11" db="EMBL/GenBank/DDBJ databases">
        <title>Genome assemblies of two species of porcelain crab, Petrolisthes cinctipes and Petrolisthes manimaculis (Anomura: Porcellanidae).</title>
        <authorList>
            <person name="Angst P."/>
        </authorList>
    </citation>
    <scope>NUCLEOTIDE SEQUENCE</scope>
    <source>
        <strain evidence="7">PB745_02</strain>
        <tissue evidence="7">Gill</tissue>
    </source>
</reference>
<dbReference type="GO" id="GO:0008170">
    <property type="term" value="F:N-methyltransferase activity"/>
    <property type="evidence" value="ECO:0007669"/>
    <property type="project" value="UniProtKB-ARBA"/>
</dbReference>
<dbReference type="Gene3D" id="6.10.140.2220">
    <property type="match status" value="2"/>
</dbReference>
<dbReference type="InterPro" id="IPR053010">
    <property type="entry name" value="SET_SmydA-8"/>
</dbReference>
<dbReference type="InterPro" id="IPR002893">
    <property type="entry name" value="Znf_MYND"/>
</dbReference>
<evidence type="ECO:0000313" key="8">
    <source>
        <dbReference type="Proteomes" id="UP001292094"/>
    </source>
</evidence>
<evidence type="ECO:0008006" key="9">
    <source>
        <dbReference type="Google" id="ProtNLM"/>
    </source>
</evidence>
<dbReference type="PANTHER" id="PTHR46455">
    <property type="entry name" value="SET AND MYND DOMAIN CONTAINING, ARTHROPOD-SPECIFIC, MEMBER 4, ISOFORM A"/>
    <property type="match status" value="1"/>
</dbReference>
<dbReference type="GO" id="GO:0008270">
    <property type="term" value="F:zinc ion binding"/>
    <property type="evidence" value="ECO:0007669"/>
    <property type="project" value="UniProtKB-KW"/>
</dbReference>
<dbReference type="SMART" id="SM00317">
    <property type="entry name" value="SET"/>
    <property type="match status" value="1"/>
</dbReference>
<evidence type="ECO:0000256" key="4">
    <source>
        <dbReference type="PROSITE-ProRule" id="PRU00134"/>
    </source>
</evidence>